<proteinExistence type="predicted"/>
<feature type="compositionally biased region" description="Low complexity" evidence="1">
    <location>
        <begin position="24"/>
        <end position="37"/>
    </location>
</feature>
<evidence type="ECO:0000313" key="2">
    <source>
        <dbReference type="Ensembl" id="ENSGMOP00000066578.1"/>
    </source>
</evidence>
<dbReference type="Ensembl" id="ENSGMOT00000037999.1">
    <property type="protein sequence ID" value="ENSGMOP00000066578.1"/>
    <property type="gene ID" value="ENSGMOG00000032995.1"/>
</dbReference>
<dbReference type="AlphaFoldDB" id="A0A8C5CX74"/>
<accession>A0A8C5CX74</accession>
<protein>
    <submittedName>
        <fullName evidence="2">Uncharacterized protein</fullName>
    </submittedName>
</protein>
<organism evidence="2 3">
    <name type="scientific">Gadus morhua</name>
    <name type="common">Atlantic cod</name>
    <dbReference type="NCBI Taxonomy" id="8049"/>
    <lineage>
        <taxon>Eukaryota</taxon>
        <taxon>Metazoa</taxon>
        <taxon>Chordata</taxon>
        <taxon>Craniata</taxon>
        <taxon>Vertebrata</taxon>
        <taxon>Euteleostomi</taxon>
        <taxon>Actinopterygii</taxon>
        <taxon>Neopterygii</taxon>
        <taxon>Teleostei</taxon>
        <taxon>Neoteleostei</taxon>
        <taxon>Acanthomorphata</taxon>
        <taxon>Zeiogadaria</taxon>
        <taxon>Gadariae</taxon>
        <taxon>Gadiformes</taxon>
        <taxon>Gadoidei</taxon>
        <taxon>Gadidae</taxon>
        <taxon>Gadus</taxon>
    </lineage>
</organism>
<name>A0A8C5CX74_GADMO</name>
<reference evidence="2" key="1">
    <citation type="submission" date="2025-08" db="UniProtKB">
        <authorList>
            <consortium name="Ensembl"/>
        </authorList>
    </citation>
    <scope>IDENTIFICATION</scope>
</reference>
<reference evidence="2" key="2">
    <citation type="submission" date="2025-09" db="UniProtKB">
        <authorList>
            <consortium name="Ensembl"/>
        </authorList>
    </citation>
    <scope>IDENTIFICATION</scope>
</reference>
<dbReference type="Proteomes" id="UP000694546">
    <property type="component" value="Chromosome 10"/>
</dbReference>
<evidence type="ECO:0000256" key="1">
    <source>
        <dbReference type="SAM" id="MobiDB-lite"/>
    </source>
</evidence>
<feature type="region of interest" description="Disordered" evidence="1">
    <location>
        <begin position="1"/>
        <end position="45"/>
    </location>
</feature>
<evidence type="ECO:0000313" key="3">
    <source>
        <dbReference type="Proteomes" id="UP000694546"/>
    </source>
</evidence>
<dbReference type="GeneTree" id="ENSGT00940000177070"/>
<keyword evidence="3" id="KW-1185">Reference proteome</keyword>
<dbReference type="OMA" id="CCICMCT"/>
<sequence>MASFKKSFEGLKSTSQSAAKGVTESAAAQEASKQAQETIGRAADKASDTIKVFGQKL</sequence>